<feature type="domain" description="Tc1-like transposase DDE" evidence="1">
    <location>
        <begin position="31"/>
        <end position="175"/>
    </location>
</feature>
<protein>
    <submittedName>
        <fullName evidence="2">IS630 family transposase</fullName>
    </submittedName>
</protein>
<gene>
    <name evidence="2" type="ORF">RY831_00980</name>
</gene>
<evidence type="ECO:0000259" key="1">
    <source>
        <dbReference type="Pfam" id="PF13358"/>
    </source>
</evidence>
<evidence type="ECO:0000313" key="2">
    <source>
        <dbReference type="EMBL" id="MEC4717714.1"/>
    </source>
</evidence>
<accession>A0ABU6J269</accession>
<dbReference type="Pfam" id="PF13358">
    <property type="entry name" value="DDE_3"/>
    <property type="match status" value="1"/>
</dbReference>
<dbReference type="RefSeq" id="WP_326504464.1">
    <property type="nucleotide sequence ID" value="NZ_JAWIIV010000001.1"/>
</dbReference>
<sequence>MVHPAAHDAEFACQMEQVLEVYARPYDARYPVVCMDEQPKQLIDEVREPVVAPDGTVREDFEYARRGVCVACMFVEPLAGWRTVAVSERRTAVDWAQHIKEVVDAPCYRQAERITLVCDNLNTHRLASLYEAFAPDEALRLARKLDLLHTPKHGSWLNMAEPELSALTRQCLDQRIGECGRVADACQGLGRDTQ</sequence>
<dbReference type="Proteomes" id="UP001352263">
    <property type="component" value="Unassembled WGS sequence"/>
</dbReference>
<dbReference type="InterPro" id="IPR047655">
    <property type="entry name" value="Transpos_IS630-like"/>
</dbReference>
<dbReference type="NCBIfam" id="NF033545">
    <property type="entry name" value="transpos_IS630"/>
    <property type="match status" value="1"/>
</dbReference>
<proteinExistence type="predicted"/>
<organism evidence="2 3">
    <name type="scientific">Noviherbaspirillum album</name>
    <dbReference type="NCBI Taxonomy" id="3080276"/>
    <lineage>
        <taxon>Bacteria</taxon>
        <taxon>Pseudomonadati</taxon>
        <taxon>Pseudomonadota</taxon>
        <taxon>Betaproteobacteria</taxon>
        <taxon>Burkholderiales</taxon>
        <taxon>Oxalobacteraceae</taxon>
        <taxon>Noviherbaspirillum</taxon>
    </lineage>
</organism>
<reference evidence="2 3" key="1">
    <citation type="submission" date="2023-10" db="EMBL/GenBank/DDBJ databases">
        <title>Noviherbaspirillum sp. CPCC 100848 genome assembly.</title>
        <authorList>
            <person name="Li X.Y."/>
            <person name="Fang X.M."/>
        </authorList>
    </citation>
    <scope>NUCLEOTIDE SEQUENCE [LARGE SCALE GENOMIC DNA]</scope>
    <source>
        <strain evidence="2 3">CPCC 100848</strain>
    </source>
</reference>
<dbReference type="EMBL" id="JAWIIV010000001">
    <property type="protein sequence ID" value="MEC4717714.1"/>
    <property type="molecule type" value="Genomic_DNA"/>
</dbReference>
<comment type="caution">
    <text evidence="2">The sequence shown here is derived from an EMBL/GenBank/DDBJ whole genome shotgun (WGS) entry which is preliminary data.</text>
</comment>
<dbReference type="InterPro" id="IPR038717">
    <property type="entry name" value="Tc1-like_DDE_dom"/>
</dbReference>
<keyword evidence="3" id="KW-1185">Reference proteome</keyword>
<evidence type="ECO:0000313" key="3">
    <source>
        <dbReference type="Proteomes" id="UP001352263"/>
    </source>
</evidence>
<name>A0ABU6J269_9BURK</name>